<sequence>MVDVFVVPVFHHGGSFVRTSDGTRIYQNGKVEKFPEMDLDFVNFGDLITLFKGLGYQSYNAVYWYDPTSADVESGLHILTGDAGINAMHENKMKNAQTNEFYLYFDHPVDEHEIVEDGGNKSKGKSPMLEEVQSSSSDDGYESMEDEPYKPPPPGFESESDDSAADRVGKRKRVSKTKENIVSPSKASRKKPAAKKTGPVPSQEFWTRTEYSRPDPPIIKRPIGRPKVHNRQKDPAEPMMQQGEKLKRSFKDAPSTQDHSIPTQPPMPDVTPGHSNPVAATAVAPQVKPGPVTRRTHFRPLLQVPSTTHQNAQATQSEMRPKQRIFRPPAPLNPSPLPPQSQPNPPGPHPPQVILGPNAAATQETLAPTSTTTTGMFKFIPNPPSIVPKK</sequence>
<evidence type="ECO:0000259" key="2">
    <source>
        <dbReference type="Pfam" id="PF26130"/>
    </source>
</evidence>
<accession>A0A6P4CK73</accession>
<dbReference type="OrthoDB" id="1751576at2759"/>
<organism evidence="3 4">
    <name type="scientific">Arachis duranensis</name>
    <name type="common">Wild peanut</name>
    <dbReference type="NCBI Taxonomy" id="130453"/>
    <lineage>
        <taxon>Eukaryota</taxon>
        <taxon>Viridiplantae</taxon>
        <taxon>Streptophyta</taxon>
        <taxon>Embryophyta</taxon>
        <taxon>Tracheophyta</taxon>
        <taxon>Spermatophyta</taxon>
        <taxon>Magnoliopsida</taxon>
        <taxon>eudicotyledons</taxon>
        <taxon>Gunneridae</taxon>
        <taxon>Pentapetalae</taxon>
        <taxon>rosids</taxon>
        <taxon>fabids</taxon>
        <taxon>Fabales</taxon>
        <taxon>Fabaceae</taxon>
        <taxon>Papilionoideae</taxon>
        <taxon>50 kb inversion clade</taxon>
        <taxon>dalbergioids sensu lato</taxon>
        <taxon>Dalbergieae</taxon>
        <taxon>Pterocarpus clade</taxon>
        <taxon>Arachis</taxon>
    </lineage>
</organism>
<name>A0A6P4CK73_ARADU</name>
<dbReference type="KEGG" id="adu:107477035"/>
<reference evidence="4" key="2">
    <citation type="submission" date="2025-08" db="UniProtKB">
        <authorList>
            <consortium name="RefSeq"/>
        </authorList>
    </citation>
    <scope>IDENTIFICATION</scope>
    <source>
        <tissue evidence="4">Whole plant</tissue>
    </source>
</reference>
<evidence type="ECO:0000313" key="4">
    <source>
        <dbReference type="RefSeq" id="XP_015952487.1"/>
    </source>
</evidence>
<feature type="compositionally biased region" description="Pro residues" evidence="1">
    <location>
        <begin position="328"/>
        <end position="351"/>
    </location>
</feature>
<evidence type="ECO:0000313" key="3">
    <source>
        <dbReference type="Proteomes" id="UP000515211"/>
    </source>
</evidence>
<dbReference type="InterPro" id="IPR058594">
    <property type="entry name" value="PB1-like_dom_pln"/>
</dbReference>
<evidence type="ECO:0000256" key="1">
    <source>
        <dbReference type="SAM" id="MobiDB-lite"/>
    </source>
</evidence>
<feature type="domain" description="PB1-like" evidence="2">
    <location>
        <begin position="6"/>
        <end position="103"/>
    </location>
</feature>
<proteinExistence type="predicted"/>
<protein>
    <submittedName>
        <fullName evidence="4">Pollen-specific leucine-rich repeat extensin-like protein 1</fullName>
    </submittedName>
</protein>
<feature type="compositionally biased region" description="Polar residues" evidence="1">
    <location>
        <begin position="304"/>
        <end position="318"/>
    </location>
</feature>
<dbReference type="Pfam" id="PF26130">
    <property type="entry name" value="PB1-like"/>
    <property type="match status" value="1"/>
</dbReference>
<dbReference type="GeneID" id="107477035"/>
<reference evidence="3" key="1">
    <citation type="journal article" date="2016" name="Nat. Genet.">
        <title>The genome sequences of Arachis duranensis and Arachis ipaensis, the diploid ancestors of cultivated peanut.</title>
        <authorList>
            <person name="Bertioli D.J."/>
            <person name="Cannon S.B."/>
            <person name="Froenicke L."/>
            <person name="Huang G."/>
            <person name="Farmer A.D."/>
            <person name="Cannon E.K."/>
            <person name="Liu X."/>
            <person name="Gao D."/>
            <person name="Clevenger J."/>
            <person name="Dash S."/>
            <person name="Ren L."/>
            <person name="Moretzsohn M.C."/>
            <person name="Shirasawa K."/>
            <person name="Huang W."/>
            <person name="Vidigal B."/>
            <person name="Abernathy B."/>
            <person name="Chu Y."/>
            <person name="Niederhuth C.E."/>
            <person name="Umale P."/>
            <person name="Araujo A.C."/>
            <person name="Kozik A."/>
            <person name="Kim K.D."/>
            <person name="Burow M.D."/>
            <person name="Varshney R.K."/>
            <person name="Wang X."/>
            <person name="Zhang X."/>
            <person name="Barkley N."/>
            <person name="Guimaraes P.M."/>
            <person name="Isobe S."/>
            <person name="Guo B."/>
            <person name="Liao B."/>
            <person name="Stalker H.T."/>
            <person name="Schmitz R.J."/>
            <person name="Scheffler B.E."/>
            <person name="Leal-Bertioli S.C."/>
            <person name="Xun X."/>
            <person name="Jackson S.A."/>
            <person name="Michelmore R."/>
            <person name="Ozias-Akins P."/>
        </authorList>
    </citation>
    <scope>NUCLEOTIDE SEQUENCE [LARGE SCALE GENOMIC DNA]</scope>
    <source>
        <strain evidence="3">cv. V14167</strain>
    </source>
</reference>
<dbReference type="AlphaFoldDB" id="A0A6P4CK73"/>
<gene>
    <name evidence="4" type="primary">LOC107477035</name>
</gene>
<keyword evidence="3" id="KW-1185">Reference proteome</keyword>
<feature type="compositionally biased region" description="Pro residues" evidence="1">
    <location>
        <begin position="381"/>
        <end position="390"/>
    </location>
</feature>
<feature type="compositionally biased region" description="Polar residues" evidence="1">
    <location>
        <begin position="360"/>
        <end position="375"/>
    </location>
</feature>
<dbReference type="RefSeq" id="XP_015952487.1">
    <property type="nucleotide sequence ID" value="XM_016097001.1"/>
</dbReference>
<dbReference type="Proteomes" id="UP000515211">
    <property type="component" value="Chromosome 3"/>
</dbReference>
<feature type="region of interest" description="Disordered" evidence="1">
    <location>
        <begin position="114"/>
        <end position="390"/>
    </location>
</feature>